<feature type="transmembrane region" description="Helical" evidence="7">
    <location>
        <begin position="368"/>
        <end position="388"/>
    </location>
</feature>
<comment type="subcellular location">
    <subcellularLocation>
        <location evidence="1">Membrane</location>
        <topology evidence="1">Multi-pass membrane protein</topology>
    </subcellularLocation>
</comment>
<keyword evidence="3" id="KW-0813">Transport</keyword>
<dbReference type="eggNOG" id="KOG0254">
    <property type="taxonomic scope" value="Eukaryota"/>
</dbReference>
<dbReference type="EMBL" id="AMBO01000403">
    <property type="protein sequence ID" value="EKC97719.1"/>
    <property type="molecule type" value="Genomic_DNA"/>
</dbReference>
<reference evidence="9 10" key="1">
    <citation type="journal article" date="2012" name="Eukaryot. Cell">
        <title>Genome sequence of the Trichosporon asahii environmental strain CBS 8904.</title>
        <authorList>
            <person name="Yang R.Y."/>
            <person name="Li H.T."/>
            <person name="Zhu H."/>
            <person name="Zhou G.P."/>
            <person name="Wang M."/>
            <person name="Wang L."/>
        </authorList>
    </citation>
    <scope>NUCLEOTIDE SEQUENCE [LARGE SCALE GENOMIC DNA]</scope>
    <source>
        <strain evidence="9 10">CBS 8904</strain>
    </source>
</reference>
<comment type="caution">
    <text evidence="9">The sequence shown here is derived from an EMBL/GenBank/DDBJ whole genome shotgun (WGS) entry which is preliminary data.</text>
</comment>
<evidence type="ECO:0000313" key="9">
    <source>
        <dbReference type="EMBL" id="EKC97719.1"/>
    </source>
</evidence>
<keyword evidence="6 7" id="KW-0472">Membrane</keyword>
<protein>
    <recommendedName>
        <fullName evidence="8">Major facilitator superfamily (MFS) profile domain-containing protein</fullName>
    </recommendedName>
</protein>
<evidence type="ECO:0000259" key="8">
    <source>
        <dbReference type="PROSITE" id="PS50850"/>
    </source>
</evidence>
<feature type="transmembrane region" description="Helical" evidence="7">
    <location>
        <begin position="185"/>
        <end position="204"/>
    </location>
</feature>
<dbReference type="InterPro" id="IPR005829">
    <property type="entry name" value="Sugar_transporter_CS"/>
</dbReference>
<evidence type="ECO:0000256" key="2">
    <source>
        <dbReference type="ARBA" id="ARBA00010992"/>
    </source>
</evidence>
<keyword evidence="4 7" id="KW-0812">Transmembrane</keyword>
<keyword evidence="5 7" id="KW-1133">Transmembrane helix</keyword>
<feature type="transmembrane region" description="Helical" evidence="7">
    <location>
        <begin position="121"/>
        <end position="143"/>
    </location>
</feature>
<evidence type="ECO:0000256" key="5">
    <source>
        <dbReference type="ARBA" id="ARBA00022989"/>
    </source>
</evidence>
<dbReference type="FunFam" id="1.20.1250.20:FF:000134">
    <property type="entry name" value="MFS sugar transporter protein"/>
    <property type="match status" value="1"/>
</dbReference>
<feature type="transmembrane region" description="Helical" evidence="7">
    <location>
        <begin position="67"/>
        <end position="84"/>
    </location>
</feature>
<dbReference type="PROSITE" id="PS50850">
    <property type="entry name" value="MFS"/>
    <property type="match status" value="1"/>
</dbReference>
<feature type="domain" description="Major facilitator superfamily (MFS) profile" evidence="8">
    <location>
        <begin position="21"/>
        <end position="461"/>
    </location>
</feature>
<organism evidence="9 10">
    <name type="scientific">Trichosporon asahii var. asahii (strain CBS 8904)</name>
    <name type="common">Yeast</name>
    <dbReference type="NCBI Taxonomy" id="1220162"/>
    <lineage>
        <taxon>Eukaryota</taxon>
        <taxon>Fungi</taxon>
        <taxon>Dikarya</taxon>
        <taxon>Basidiomycota</taxon>
        <taxon>Agaricomycotina</taxon>
        <taxon>Tremellomycetes</taxon>
        <taxon>Trichosporonales</taxon>
        <taxon>Trichosporonaceae</taxon>
        <taxon>Trichosporon</taxon>
    </lineage>
</organism>
<evidence type="ECO:0000256" key="4">
    <source>
        <dbReference type="ARBA" id="ARBA00022692"/>
    </source>
</evidence>
<dbReference type="PANTHER" id="PTHR48022">
    <property type="entry name" value="PLASTIDIC GLUCOSE TRANSPORTER 4"/>
    <property type="match status" value="1"/>
</dbReference>
<dbReference type="SUPFAM" id="SSF103473">
    <property type="entry name" value="MFS general substrate transporter"/>
    <property type="match status" value="1"/>
</dbReference>
<feature type="transmembrane region" description="Helical" evidence="7">
    <location>
        <begin position="272"/>
        <end position="293"/>
    </location>
</feature>
<dbReference type="OMA" id="TYGTFKN"/>
<evidence type="ECO:0000256" key="7">
    <source>
        <dbReference type="SAM" id="Phobius"/>
    </source>
</evidence>
<dbReference type="InParanoid" id="K1V1C9"/>
<dbReference type="Pfam" id="PF00083">
    <property type="entry name" value="Sugar_tr"/>
    <property type="match status" value="1"/>
</dbReference>
<evidence type="ECO:0000313" key="10">
    <source>
        <dbReference type="Proteomes" id="UP000006757"/>
    </source>
</evidence>
<evidence type="ECO:0000256" key="3">
    <source>
        <dbReference type="ARBA" id="ARBA00022448"/>
    </source>
</evidence>
<feature type="transmembrane region" description="Helical" evidence="7">
    <location>
        <begin position="409"/>
        <end position="426"/>
    </location>
</feature>
<feature type="transmembrane region" description="Helical" evidence="7">
    <location>
        <begin position="155"/>
        <end position="173"/>
    </location>
</feature>
<dbReference type="AlphaFoldDB" id="K1V1C9"/>
<accession>K1V1C9</accession>
<feature type="transmembrane region" description="Helical" evidence="7">
    <location>
        <begin position="313"/>
        <end position="331"/>
    </location>
</feature>
<keyword evidence="10" id="KW-1185">Reference proteome</keyword>
<dbReference type="InterPro" id="IPR050360">
    <property type="entry name" value="MFS_Sugar_Transporters"/>
</dbReference>
<dbReference type="HOGENOM" id="CLU_001265_30_13_1"/>
<dbReference type="InterPro" id="IPR020846">
    <property type="entry name" value="MFS_dom"/>
</dbReference>
<sequence length="508" mass="55844">MPTSFYNGIENNTNPTRNALWVSLSALLYGVKGYDSGMLNALQAVPKFYEAFPQLKTDSRLLGTTTALMYLPGLLFPMVGAWLADRVGRKIPLLVAIFGAIVTPIIQAFSVNLGQLMAGRFLMGMFSCVGAVSGLAMCAELSHPRFRAQAMSLQLSMYFIGNILCSSTSYATIAHLKQSTWSYKLPLLLQLVLPAICLPLAIWIPQSPRWLISKGRVEEARQILANLHANGKLDDPLVEHEILEVENAIALEKEQHVGWLSLLKTKANRWRMFIVVHSAAGAQLNGIGIIAYYLVPMLKVVGITDSKVQSQLLIGMGVMNLCVNTGATYVVDRAGRRPMWLSSTLGMLISLIVITGTSAAFTKNPNPSLGSATVAFIFLFYASFDIGWMPLGTPYTTEILPFSIRAKGIAVSTMSTYASLCINTWVNPIAMAAISWKYYFVYIGILIYLFCVAFFFFPETKGRTLEEVAYVFGDIPEDSLTRDVHVSEKIDGDSESIKQVNALPDGRV</sequence>
<dbReference type="InterPro" id="IPR036259">
    <property type="entry name" value="MFS_trans_sf"/>
</dbReference>
<evidence type="ECO:0000256" key="1">
    <source>
        <dbReference type="ARBA" id="ARBA00004141"/>
    </source>
</evidence>
<dbReference type="Gene3D" id="1.20.1250.20">
    <property type="entry name" value="MFS general substrate transporter like domains"/>
    <property type="match status" value="1"/>
</dbReference>
<evidence type="ECO:0000256" key="6">
    <source>
        <dbReference type="ARBA" id="ARBA00023136"/>
    </source>
</evidence>
<gene>
    <name evidence="9" type="ORF">A1Q2_07918</name>
</gene>
<feature type="transmembrane region" description="Helical" evidence="7">
    <location>
        <begin position="91"/>
        <end position="109"/>
    </location>
</feature>
<comment type="similarity">
    <text evidence="2">Belongs to the major facilitator superfamily. Sugar transporter (TC 2.A.1.1) family.</text>
</comment>
<dbReference type="GO" id="GO:0016020">
    <property type="term" value="C:membrane"/>
    <property type="evidence" value="ECO:0007669"/>
    <property type="project" value="UniProtKB-SubCell"/>
</dbReference>
<dbReference type="STRING" id="1220162.K1V1C9"/>
<dbReference type="PROSITE" id="PS00216">
    <property type="entry name" value="SUGAR_TRANSPORT_1"/>
    <property type="match status" value="1"/>
</dbReference>
<dbReference type="PANTHER" id="PTHR48022:SF52">
    <property type="entry name" value="SUGAR TRANSPORTER, PUTATIVE-RELATED"/>
    <property type="match status" value="1"/>
</dbReference>
<feature type="transmembrane region" description="Helical" evidence="7">
    <location>
        <begin position="343"/>
        <end position="362"/>
    </location>
</feature>
<name>K1V1C9_TRIAC</name>
<dbReference type="Proteomes" id="UP000006757">
    <property type="component" value="Unassembled WGS sequence"/>
</dbReference>
<proteinExistence type="inferred from homology"/>
<feature type="transmembrane region" description="Helical" evidence="7">
    <location>
        <begin position="438"/>
        <end position="457"/>
    </location>
</feature>
<dbReference type="OrthoDB" id="6133115at2759"/>
<dbReference type="GO" id="GO:0005351">
    <property type="term" value="F:carbohydrate:proton symporter activity"/>
    <property type="evidence" value="ECO:0007669"/>
    <property type="project" value="TreeGrafter"/>
</dbReference>
<dbReference type="InterPro" id="IPR005828">
    <property type="entry name" value="MFS_sugar_transport-like"/>
</dbReference>